<accession>A0A7J8XCX6</accession>
<dbReference type="SUPFAM" id="SSF101148">
    <property type="entry name" value="Plant invertase/pectin methylesterase inhibitor"/>
    <property type="match status" value="2"/>
</dbReference>
<reference evidence="6 7" key="1">
    <citation type="journal article" date="2019" name="Genome Biol. Evol.">
        <title>Insights into the evolution of the New World diploid cottons (Gossypium, subgenus Houzingenia) based on genome sequencing.</title>
        <authorList>
            <person name="Grover C.E."/>
            <person name="Arick M.A. 2nd"/>
            <person name="Thrash A."/>
            <person name="Conover J.L."/>
            <person name="Sanders W.S."/>
            <person name="Peterson D.G."/>
            <person name="Frelichowski J.E."/>
            <person name="Scheffler J.A."/>
            <person name="Scheffler B.E."/>
            <person name="Wendel J.F."/>
        </authorList>
    </citation>
    <scope>NUCLEOTIDE SEQUENCE [LARGE SCALE GENOMIC DNA]</scope>
    <source>
        <strain evidence="6">185</strain>
        <tissue evidence="6">Leaf</tissue>
    </source>
</reference>
<organism evidence="6 7">
    <name type="scientific">Gossypium aridum</name>
    <name type="common">American cotton</name>
    <name type="synonym">Erioxylum aridum</name>
    <dbReference type="NCBI Taxonomy" id="34290"/>
    <lineage>
        <taxon>Eukaryota</taxon>
        <taxon>Viridiplantae</taxon>
        <taxon>Streptophyta</taxon>
        <taxon>Embryophyta</taxon>
        <taxon>Tracheophyta</taxon>
        <taxon>Spermatophyta</taxon>
        <taxon>Magnoliopsida</taxon>
        <taxon>eudicotyledons</taxon>
        <taxon>Gunneridae</taxon>
        <taxon>Pentapetalae</taxon>
        <taxon>rosids</taxon>
        <taxon>malvids</taxon>
        <taxon>Malvales</taxon>
        <taxon>Malvaceae</taxon>
        <taxon>Malvoideae</taxon>
        <taxon>Gossypium</taxon>
    </lineage>
</organism>
<name>A0A7J8XCX6_GOSAI</name>
<feature type="chain" id="PRO_5029480950" description="Pectinesterase inhibitor domain-containing protein" evidence="4">
    <location>
        <begin position="20"/>
        <end position="286"/>
    </location>
</feature>
<dbReference type="InterPro" id="IPR035513">
    <property type="entry name" value="Invertase/methylesterase_inhib"/>
</dbReference>
<evidence type="ECO:0000259" key="5">
    <source>
        <dbReference type="Pfam" id="PF04043"/>
    </source>
</evidence>
<gene>
    <name evidence="6" type="ORF">Goari_026537</name>
</gene>
<feature type="non-terminal residue" evidence="6">
    <location>
        <position position="1"/>
    </location>
</feature>
<dbReference type="AlphaFoldDB" id="A0A7J8XCX6"/>
<proteinExistence type="inferred from homology"/>
<dbReference type="EMBL" id="JABFAA010000006">
    <property type="protein sequence ID" value="MBA0684992.1"/>
    <property type="molecule type" value="Genomic_DNA"/>
</dbReference>
<dbReference type="CDD" id="cd15800">
    <property type="entry name" value="PMEI-like_2"/>
    <property type="match status" value="1"/>
</dbReference>
<evidence type="ECO:0000313" key="6">
    <source>
        <dbReference type="EMBL" id="MBA0684992.1"/>
    </source>
</evidence>
<feature type="signal peptide" evidence="4">
    <location>
        <begin position="1"/>
        <end position="19"/>
    </location>
</feature>
<keyword evidence="7" id="KW-1185">Reference proteome</keyword>
<dbReference type="PANTHER" id="PTHR36710">
    <property type="entry name" value="PECTINESTERASE INHIBITOR-LIKE"/>
    <property type="match status" value="1"/>
</dbReference>
<evidence type="ECO:0000256" key="2">
    <source>
        <dbReference type="ARBA" id="ARBA00023157"/>
    </source>
</evidence>
<comment type="caution">
    <text evidence="6">The sequence shown here is derived from an EMBL/GenBank/DDBJ whole genome shotgun (WGS) entry which is preliminary data.</text>
</comment>
<keyword evidence="2" id="KW-1015">Disulfide bond</keyword>
<comment type="similarity">
    <text evidence="3">Belongs to the PMEI family.</text>
</comment>
<dbReference type="InterPro" id="IPR052421">
    <property type="entry name" value="PCW_Enzyme_Inhibitor"/>
</dbReference>
<dbReference type="PANTHER" id="PTHR36710:SF21">
    <property type="entry name" value="PECTINESTERASE INHIBITOR DOMAIN-CONTAINING PROTEIN"/>
    <property type="match status" value="1"/>
</dbReference>
<sequence>MKHLILFLIFFSFSRSTASSSISFAPSSLDAQFLSFPKPEEDRPFSMLPVDVDPRLQQLCEGTEHPIKCLTTVISFLDDKAVVDPVSIVKEEVDAFYGKVKEALHKALKRLSNRSTSRFVTNRLKSCIDDYKTLLKNKQKIIDAISMGDQTLPVVINPKLQRICDQTDNPVECLITTVPFLHEKAAINPVSILKIKVEAVDIKTKEALDKASKLLLYSSNSKPTTFCFNICINNYKSILESKHRILDAILLGDEKQLRVELSSNVDKIYHCEDAFEEANIKSPITE</sequence>
<dbReference type="Proteomes" id="UP000593577">
    <property type="component" value="Unassembled WGS sequence"/>
</dbReference>
<evidence type="ECO:0000256" key="1">
    <source>
        <dbReference type="ARBA" id="ARBA00022729"/>
    </source>
</evidence>
<dbReference type="NCBIfam" id="TIGR01614">
    <property type="entry name" value="PME_inhib"/>
    <property type="match status" value="1"/>
</dbReference>
<protein>
    <recommendedName>
        <fullName evidence="5">Pectinesterase inhibitor domain-containing protein</fullName>
    </recommendedName>
</protein>
<feature type="domain" description="Pectinesterase inhibitor" evidence="5">
    <location>
        <begin position="160"/>
        <end position="283"/>
    </location>
</feature>
<evidence type="ECO:0000313" key="7">
    <source>
        <dbReference type="Proteomes" id="UP000593577"/>
    </source>
</evidence>
<evidence type="ECO:0000256" key="3">
    <source>
        <dbReference type="ARBA" id="ARBA00038471"/>
    </source>
</evidence>
<dbReference type="InterPro" id="IPR006501">
    <property type="entry name" value="Pectinesterase_inhib_dom"/>
</dbReference>
<keyword evidence="1 4" id="KW-0732">Signal</keyword>
<evidence type="ECO:0000256" key="4">
    <source>
        <dbReference type="SAM" id="SignalP"/>
    </source>
</evidence>
<dbReference type="Pfam" id="PF04043">
    <property type="entry name" value="PMEI"/>
    <property type="match status" value="1"/>
</dbReference>
<dbReference type="Gene3D" id="1.20.140.40">
    <property type="entry name" value="Invertase/pectin methylesterase inhibitor family protein"/>
    <property type="match status" value="2"/>
</dbReference>
<dbReference type="GO" id="GO:0004857">
    <property type="term" value="F:enzyme inhibitor activity"/>
    <property type="evidence" value="ECO:0007669"/>
    <property type="project" value="InterPro"/>
</dbReference>